<dbReference type="SUPFAM" id="SSF50331">
    <property type="entry name" value="MOP-like"/>
    <property type="match status" value="1"/>
</dbReference>
<dbReference type="Pfam" id="PF17912">
    <property type="entry name" value="OB_MalK"/>
    <property type="match status" value="1"/>
</dbReference>
<dbReference type="InterPro" id="IPR047641">
    <property type="entry name" value="ABC_transpr_MalK/UgpC-like"/>
</dbReference>
<evidence type="ECO:0000259" key="5">
    <source>
        <dbReference type="PROSITE" id="PS50893"/>
    </source>
</evidence>
<dbReference type="RefSeq" id="WP_258211077.1">
    <property type="nucleotide sequence ID" value="NZ_CP102734.1"/>
</dbReference>
<dbReference type="InterPro" id="IPR008995">
    <property type="entry name" value="Mo/tungstate-bd_C_term_dom"/>
</dbReference>
<organism evidence="6 7">
    <name type="scientific">Mycoplasma iguanae</name>
    <dbReference type="NCBI Taxonomy" id="292461"/>
    <lineage>
        <taxon>Bacteria</taxon>
        <taxon>Bacillati</taxon>
        <taxon>Mycoplasmatota</taxon>
        <taxon>Mollicutes</taxon>
        <taxon>Mycoplasmataceae</taxon>
        <taxon>Mycoplasma</taxon>
    </lineage>
</organism>
<accession>A0ABY5R8T2</accession>
<name>A0ABY5R8T2_9MOLU</name>
<dbReference type="PROSITE" id="PS00211">
    <property type="entry name" value="ABC_TRANSPORTER_1"/>
    <property type="match status" value="1"/>
</dbReference>
<dbReference type="InterPro" id="IPR040582">
    <property type="entry name" value="OB_MalK-like"/>
</dbReference>
<reference evidence="6" key="1">
    <citation type="submission" date="2022-08" db="EMBL/GenBank/DDBJ databases">
        <title>Complete genome of Mycoplasma iguanae type strain 2327.</title>
        <authorList>
            <person name="Spergser J."/>
        </authorList>
    </citation>
    <scope>NUCLEOTIDE SEQUENCE</scope>
    <source>
        <strain evidence="6">2327</strain>
    </source>
</reference>
<dbReference type="Pfam" id="PF00005">
    <property type="entry name" value="ABC_tran"/>
    <property type="match status" value="1"/>
</dbReference>
<dbReference type="PROSITE" id="PS50893">
    <property type="entry name" value="ABC_TRANSPORTER_2"/>
    <property type="match status" value="1"/>
</dbReference>
<dbReference type="EMBL" id="CP102734">
    <property type="protein sequence ID" value="UVD81903.1"/>
    <property type="molecule type" value="Genomic_DNA"/>
</dbReference>
<dbReference type="GO" id="GO:0005524">
    <property type="term" value="F:ATP binding"/>
    <property type="evidence" value="ECO:0007669"/>
    <property type="project" value="UniProtKB-KW"/>
</dbReference>
<dbReference type="Proteomes" id="UP001059252">
    <property type="component" value="Chromosome"/>
</dbReference>
<keyword evidence="4" id="KW-0175">Coiled coil</keyword>
<sequence length="583" mass="66696">MKISNKNKILPSFLEKNYQKLLAESKDQTEDNNVLELRNIDKVYDNGFQAIFGTNIKIKKGEFLALLGPSGCGKSTTLRMIAGLEDVTSGEVILNNVNVTNLEPASRNLTMVFQNYALFPHLTVKQNISFGLKSNKKKLGQGGKIFKQILFLKNNLKANLNLLNSIKNLEKSKTKIIAFEKHLTKLEQQLEQLLKTQTNTSTWKRKFKKLKIQKNMLENIIEISKNKVQYYEAKKDLQKPIILENEKIKQEIEVLEKQRIQLAKNDNYKQIIDQKVELVSKVLGLEYYLNQKPGALSGGQRQRVALGRSIVGNPTLFLMDEPLSNLDAKLRATMRTEIRSLHEKINAGTVYVTHDQIEAMTMADKIVVMADGFVLQTGTPSDVYKNPSCIFVAGFVGTPSMNFISGQVKNKTFVSDKGLVIHLDYPDKIQNTYDGQKVILGIRPTDFAVDENFKEVYKAIKVKITHKELLGNEIQYKALIKVKEEFLEEIIFITNSYENYEVGSIQEISPIHSRVHLFDQETSIALTSKFNLETISALKNWIISEEKIQIRREILEKSKNKKKYSLIKKLKNQIFKKEDKNEK</sequence>
<keyword evidence="1" id="KW-0813">Transport</keyword>
<dbReference type="InterPro" id="IPR017871">
    <property type="entry name" value="ABC_transporter-like_CS"/>
</dbReference>
<keyword evidence="3 6" id="KW-0067">ATP-binding</keyword>
<dbReference type="PANTHER" id="PTHR43875">
    <property type="entry name" value="MALTODEXTRIN IMPORT ATP-BINDING PROTEIN MSMX"/>
    <property type="match status" value="1"/>
</dbReference>
<evidence type="ECO:0000313" key="7">
    <source>
        <dbReference type="Proteomes" id="UP001059252"/>
    </source>
</evidence>
<keyword evidence="7" id="KW-1185">Reference proteome</keyword>
<dbReference type="InterPro" id="IPR027417">
    <property type="entry name" value="P-loop_NTPase"/>
</dbReference>
<dbReference type="SMART" id="SM00382">
    <property type="entry name" value="AAA"/>
    <property type="match status" value="1"/>
</dbReference>
<dbReference type="Gene3D" id="3.40.50.300">
    <property type="entry name" value="P-loop containing nucleotide triphosphate hydrolases"/>
    <property type="match status" value="2"/>
</dbReference>
<evidence type="ECO:0000256" key="1">
    <source>
        <dbReference type="ARBA" id="ARBA00022448"/>
    </source>
</evidence>
<dbReference type="PANTHER" id="PTHR43875:SF1">
    <property type="entry name" value="OSMOPROTECTIVE COMPOUNDS UPTAKE ATP-BINDING PROTEIN GGTA"/>
    <property type="match status" value="1"/>
</dbReference>
<dbReference type="InterPro" id="IPR003593">
    <property type="entry name" value="AAA+_ATPase"/>
</dbReference>
<evidence type="ECO:0000256" key="2">
    <source>
        <dbReference type="ARBA" id="ARBA00022741"/>
    </source>
</evidence>
<proteinExistence type="predicted"/>
<keyword evidence="2" id="KW-0547">Nucleotide-binding</keyword>
<dbReference type="SUPFAM" id="SSF52540">
    <property type="entry name" value="P-loop containing nucleoside triphosphate hydrolases"/>
    <property type="match status" value="1"/>
</dbReference>
<dbReference type="InterPro" id="IPR003439">
    <property type="entry name" value="ABC_transporter-like_ATP-bd"/>
</dbReference>
<evidence type="ECO:0000256" key="3">
    <source>
        <dbReference type="ARBA" id="ARBA00022840"/>
    </source>
</evidence>
<feature type="coiled-coil region" evidence="4">
    <location>
        <begin position="169"/>
        <end position="196"/>
    </location>
</feature>
<gene>
    <name evidence="6" type="ORF">NV226_01185</name>
</gene>
<protein>
    <submittedName>
        <fullName evidence="6">ABC transporter ATP-binding protein</fullName>
    </submittedName>
</protein>
<evidence type="ECO:0000313" key="6">
    <source>
        <dbReference type="EMBL" id="UVD81903.1"/>
    </source>
</evidence>
<dbReference type="Gene3D" id="2.40.50.100">
    <property type="match status" value="1"/>
</dbReference>
<feature type="domain" description="ABC transporter" evidence="5">
    <location>
        <begin position="35"/>
        <end position="396"/>
    </location>
</feature>
<evidence type="ECO:0000256" key="4">
    <source>
        <dbReference type="SAM" id="Coils"/>
    </source>
</evidence>